<protein>
    <submittedName>
        <fullName evidence="1">Uncharacterized protein</fullName>
    </submittedName>
</protein>
<comment type="caution">
    <text evidence="1">The sequence shown here is derived from an EMBL/GenBank/DDBJ whole genome shotgun (WGS) entry which is preliminary data.</text>
</comment>
<dbReference type="Proteomes" id="UP000007264">
    <property type="component" value="Unassembled WGS sequence"/>
</dbReference>
<dbReference type="EMBL" id="AGSI01000001">
    <property type="protein sequence ID" value="EIE27583.1"/>
    <property type="molecule type" value="Genomic_DNA"/>
</dbReference>
<dbReference type="RefSeq" id="XP_005652127.1">
    <property type="nucleotide sequence ID" value="XM_005652070.1"/>
</dbReference>
<dbReference type="AlphaFoldDB" id="I0ZAB4"/>
<sequence>MEWMTQPPAILSVPCPFLTCLEIYSNGNGIDDRISIVISGPMPTLRLLDIQCLDLSLRIESSLRLHRLKIKARNIDELLVRDVSALTVQMNTLIVEGTVRSVVPMVHFCIEELLAAFAVKKISRGTSEVVAWRHVEPVHAMLSKDVEQLECMCGGACFKCLRRSGIFDFAKGPYE</sequence>
<reference evidence="1 2" key="1">
    <citation type="journal article" date="2012" name="Genome Biol.">
        <title>The genome of the polar eukaryotic microalga coccomyxa subellipsoidea reveals traits of cold adaptation.</title>
        <authorList>
            <person name="Blanc G."/>
            <person name="Agarkova I."/>
            <person name="Grimwood J."/>
            <person name="Kuo A."/>
            <person name="Brueggeman A."/>
            <person name="Dunigan D."/>
            <person name="Gurnon J."/>
            <person name="Ladunga I."/>
            <person name="Lindquist E."/>
            <person name="Lucas S."/>
            <person name="Pangilinan J."/>
            <person name="Proschold T."/>
            <person name="Salamov A."/>
            <person name="Schmutz J."/>
            <person name="Weeks D."/>
            <person name="Yamada T."/>
            <person name="Claverie J.M."/>
            <person name="Grigoriev I."/>
            <person name="Van Etten J."/>
            <person name="Lomsadze A."/>
            <person name="Borodovsky M."/>
        </authorList>
    </citation>
    <scope>NUCLEOTIDE SEQUENCE [LARGE SCALE GENOMIC DNA]</scope>
    <source>
        <strain evidence="1 2">C-169</strain>
    </source>
</reference>
<keyword evidence="2" id="KW-1185">Reference proteome</keyword>
<name>I0ZAB4_COCSC</name>
<evidence type="ECO:0000313" key="2">
    <source>
        <dbReference type="Proteomes" id="UP000007264"/>
    </source>
</evidence>
<accession>I0ZAB4</accession>
<dbReference type="KEGG" id="csl:COCSUDRAFT_32051"/>
<gene>
    <name evidence="1" type="ORF">COCSUDRAFT_32051</name>
</gene>
<organism evidence="1 2">
    <name type="scientific">Coccomyxa subellipsoidea (strain C-169)</name>
    <name type="common">Green microalga</name>
    <dbReference type="NCBI Taxonomy" id="574566"/>
    <lineage>
        <taxon>Eukaryota</taxon>
        <taxon>Viridiplantae</taxon>
        <taxon>Chlorophyta</taxon>
        <taxon>core chlorophytes</taxon>
        <taxon>Trebouxiophyceae</taxon>
        <taxon>Trebouxiophyceae incertae sedis</taxon>
        <taxon>Coccomyxaceae</taxon>
        <taxon>Coccomyxa</taxon>
        <taxon>Coccomyxa subellipsoidea</taxon>
    </lineage>
</organism>
<dbReference type="GeneID" id="17045598"/>
<evidence type="ECO:0000313" key="1">
    <source>
        <dbReference type="EMBL" id="EIE27583.1"/>
    </source>
</evidence>
<proteinExistence type="predicted"/>